<dbReference type="AlphaFoldDB" id="A0A3L0W0F6"/>
<name>A0A3L0W0F6_ECOLX</name>
<protein>
    <submittedName>
        <fullName evidence="1">Uncharacterized protein</fullName>
    </submittedName>
</protein>
<reference evidence="1" key="1">
    <citation type="submission" date="2018-10" db="EMBL/GenBank/DDBJ databases">
        <authorList>
            <consortium name="NARMS: The National Antimicrobial Resistance Monitoring System"/>
        </authorList>
    </citation>
    <scope>NUCLEOTIDE SEQUENCE [LARGE SCALE GENOMIC DNA]</scope>
    <source>
        <strain evidence="1">CVM N17EC0388</strain>
    </source>
</reference>
<evidence type="ECO:0000313" key="1">
    <source>
        <dbReference type="EMBL" id="MHO04599.1"/>
    </source>
</evidence>
<sequence>MKNKKAAQFRADMLRCRGIEFAEIGMQVEVDGAIGTIVGMNGSANLDVRFANELVYGKGLHNCHPTWNVKYFDGTGRVIAHFDRCSCVFRPQAVNVA</sequence>
<accession>A0A3L0W0F6</accession>
<comment type="caution">
    <text evidence="1">The sequence shown here is derived from an EMBL/GenBank/DDBJ whole genome shotgun (WGS) entry which is preliminary data.</text>
</comment>
<dbReference type="EMBL" id="RNRV01000013">
    <property type="protein sequence ID" value="MHO04599.1"/>
    <property type="molecule type" value="Genomic_DNA"/>
</dbReference>
<organism evidence="1">
    <name type="scientific">Escherichia coli</name>
    <dbReference type="NCBI Taxonomy" id="562"/>
    <lineage>
        <taxon>Bacteria</taxon>
        <taxon>Pseudomonadati</taxon>
        <taxon>Pseudomonadota</taxon>
        <taxon>Gammaproteobacteria</taxon>
        <taxon>Enterobacterales</taxon>
        <taxon>Enterobacteriaceae</taxon>
        <taxon>Escherichia</taxon>
    </lineage>
</organism>
<proteinExistence type="predicted"/>
<gene>
    <name evidence="1" type="ORF">D9F05_09465</name>
</gene>